<evidence type="ECO:0000313" key="1">
    <source>
        <dbReference type="EMBL" id="REJ04718.1"/>
    </source>
</evidence>
<sequence>MNTQVKIAGKDPGLLGLGSVLVGSLPATLLTDEAPDRYTVEAVFTRKTDRDEVAAIQGNETRAYLAANGFPTVELHVADRRLEIANTNLEELRDGLGAVLATLLAEISAGLQSERMIAAHRYQDASDREQERAAAVAALADSITFASRSVEAPSDDDARIADWFEEGGAVRT</sequence>
<accession>A0A371NRC8</accession>
<protein>
    <submittedName>
        <fullName evidence="1">Uncharacterized protein</fullName>
    </submittedName>
</protein>
<proteinExistence type="predicted"/>
<organism evidence="1 2">
    <name type="scientific">Microbacterium bovistercoris</name>
    <dbReference type="NCBI Taxonomy" id="2293570"/>
    <lineage>
        <taxon>Bacteria</taxon>
        <taxon>Bacillati</taxon>
        <taxon>Actinomycetota</taxon>
        <taxon>Actinomycetes</taxon>
        <taxon>Micrococcales</taxon>
        <taxon>Microbacteriaceae</taxon>
        <taxon>Microbacterium</taxon>
    </lineage>
</organism>
<reference evidence="1 2" key="1">
    <citation type="submission" date="2018-08" db="EMBL/GenBank/DDBJ databases">
        <title>Isolation, diversity and antifungal activity of Actinobacteria from cow dung.</title>
        <authorList>
            <person name="Ling L."/>
        </authorList>
    </citation>
    <scope>NUCLEOTIDE SEQUENCE [LARGE SCALE GENOMIC DNA]</scope>
    <source>
        <strain evidence="1 2">NEAU-LLE</strain>
    </source>
</reference>
<dbReference type="OrthoDB" id="5007551at2"/>
<dbReference type="EMBL" id="QUAB01000046">
    <property type="protein sequence ID" value="REJ04718.1"/>
    <property type="molecule type" value="Genomic_DNA"/>
</dbReference>
<keyword evidence="2" id="KW-1185">Reference proteome</keyword>
<gene>
    <name evidence="1" type="ORF">DY023_14680</name>
</gene>
<dbReference type="Proteomes" id="UP000262172">
    <property type="component" value="Unassembled WGS sequence"/>
</dbReference>
<name>A0A371NRC8_9MICO</name>
<comment type="caution">
    <text evidence="1">The sequence shown here is derived from an EMBL/GenBank/DDBJ whole genome shotgun (WGS) entry which is preliminary data.</text>
</comment>
<evidence type="ECO:0000313" key="2">
    <source>
        <dbReference type="Proteomes" id="UP000262172"/>
    </source>
</evidence>
<dbReference type="AlphaFoldDB" id="A0A371NRC8"/>